<organism evidence="2 3">
    <name type="scientific">Aliivibrio wodanis</name>
    <dbReference type="NCBI Taxonomy" id="80852"/>
    <lineage>
        <taxon>Bacteria</taxon>
        <taxon>Pseudomonadati</taxon>
        <taxon>Pseudomonadota</taxon>
        <taxon>Gammaproteobacteria</taxon>
        <taxon>Vibrionales</taxon>
        <taxon>Vibrionaceae</taxon>
        <taxon>Aliivibrio</taxon>
    </lineage>
</organism>
<keyword evidence="1" id="KW-0472">Membrane</keyword>
<dbReference type="HOGENOM" id="CLU_675503_0_0_6"/>
<dbReference type="AlphaFoldDB" id="A0A090IQE4"/>
<protein>
    <submittedName>
        <fullName evidence="2">Putative phage membrane protein</fullName>
    </submittedName>
</protein>
<feature type="transmembrane region" description="Helical" evidence="1">
    <location>
        <begin position="294"/>
        <end position="315"/>
    </location>
</feature>
<dbReference type="KEGG" id="awd:AWOD_I_1504"/>
<evidence type="ECO:0000313" key="2">
    <source>
        <dbReference type="EMBL" id="CED71578.1"/>
    </source>
</evidence>
<dbReference type="EMBL" id="LN554846">
    <property type="protein sequence ID" value="CED71578.1"/>
    <property type="molecule type" value="Genomic_DNA"/>
</dbReference>
<dbReference type="GeneID" id="28541063"/>
<evidence type="ECO:0000256" key="1">
    <source>
        <dbReference type="SAM" id="Phobius"/>
    </source>
</evidence>
<keyword evidence="1" id="KW-0812">Transmembrane</keyword>
<keyword evidence="3" id="KW-1185">Reference proteome</keyword>
<keyword evidence="1" id="KW-1133">Transmembrane helix</keyword>
<dbReference type="Proteomes" id="UP000032427">
    <property type="component" value="Chromosome 1"/>
</dbReference>
<dbReference type="STRING" id="80852.AWOD_I_1504"/>
<reference evidence="3" key="1">
    <citation type="submission" date="2014-09" db="EMBL/GenBank/DDBJ databases">
        <authorList>
            <person name="Hjerde E."/>
        </authorList>
    </citation>
    <scope>NUCLEOTIDE SEQUENCE [LARGE SCALE GENOMIC DNA]</scope>
    <source>
        <strain evidence="3">06/09/139</strain>
    </source>
</reference>
<dbReference type="PATRIC" id="fig|80852.17.peg.1547"/>
<accession>A0A090IQE4</accession>
<proteinExistence type="predicted"/>
<feature type="transmembrane region" description="Helical" evidence="1">
    <location>
        <begin position="378"/>
        <end position="397"/>
    </location>
</feature>
<dbReference type="OrthoDB" id="9995672at2"/>
<sequence>MNNHTEILEKLKLLNALSQDGAAISGRYLEMTFVLEDRSAVDHLLTELEALNANLEAEFVSEQSGSIVRLSFKYLHLDNVDETFKSFFNRYFKLAVKGELSSQDSSFFIMDKNFNYDGVYNKFIALQQWVQLFKDVTRNYSLSNNDNKLSIYILEEIESDKKIKTHELLIENNKVLEVFDNISDFPLSYSFGEDETHAVEKKLVVKSALLKAFKRGRNQSVIINILKEPTDFNDYYITGYEYYINKYSFDKFFQSIEISKIEYFEKINAIIHDNQAKALSIPVVILGTSLLRSWNVMSAILIFTAMVLALYLVTLNLEHKISAIRDCIKSSKRVLYRLNENSTDDYNLKHSSKLVDSTYDEIKDRGTKAIALLKNIRFGVFMSSLVWLIYMVCFYLNSQGSGCPLSG</sequence>
<gene>
    <name evidence="2" type="ORF">AWOD_I_1504</name>
</gene>
<evidence type="ECO:0000313" key="3">
    <source>
        <dbReference type="Proteomes" id="UP000032427"/>
    </source>
</evidence>
<name>A0A090IQE4_9GAMM</name>